<dbReference type="SUPFAM" id="SSF48371">
    <property type="entry name" value="ARM repeat"/>
    <property type="match status" value="1"/>
</dbReference>
<dbReference type="Gene3D" id="1.25.10.10">
    <property type="entry name" value="Leucine-rich Repeat Variant"/>
    <property type="match status" value="1"/>
</dbReference>
<dbReference type="PROSITE" id="PS50176">
    <property type="entry name" value="ARM_REPEAT"/>
    <property type="match status" value="1"/>
</dbReference>
<reference evidence="4" key="2">
    <citation type="submission" date="2023-04" db="EMBL/GenBank/DDBJ databases">
        <authorList>
            <person name="Bruccoleri R.E."/>
            <person name="Oakeley E.J."/>
            <person name="Faust A.-M."/>
            <person name="Dessus-Babus S."/>
            <person name="Altorfer M."/>
            <person name="Burckhardt D."/>
            <person name="Oertli M."/>
            <person name="Naumann U."/>
            <person name="Petersen F."/>
            <person name="Wong J."/>
        </authorList>
    </citation>
    <scope>NUCLEOTIDE SEQUENCE</scope>
    <source>
        <strain evidence="4">GSM-AAB239-AS_SAM_17_03QT</strain>
        <tissue evidence="4">Leaf</tissue>
    </source>
</reference>
<comment type="caution">
    <text evidence="4">The sequence shown here is derived from an EMBL/GenBank/DDBJ whole genome shotgun (WGS) entry which is preliminary data.</text>
</comment>
<gene>
    <name evidence="4" type="ORF">M6B38_103255</name>
</gene>
<protein>
    <submittedName>
        <fullName evidence="4">U-box domain-containing protein 4 isoform X1</fullName>
    </submittedName>
</protein>
<feature type="region of interest" description="Disordered" evidence="3">
    <location>
        <begin position="127"/>
        <end position="154"/>
    </location>
</feature>
<feature type="repeat" description="ARM" evidence="2">
    <location>
        <begin position="67"/>
        <end position="109"/>
    </location>
</feature>
<accession>A0AAX6FCR8</accession>
<dbReference type="InterPro" id="IPR011989">
    <property type="entry name" value="ARM-like"/>
</dbReference>
<dbReference type="InterPro" id="IPR016024">
    <property type="entry name" value="ARM-type_fold"/>
</dbReference>
<dbReference type="Proteomes" id="UP001140949">
    <property type="component" value="Unassembled WGS sequence"/>
</dbReference>
<evidence type="ECO:0000256" key="1">
    <source>
        <dbReference type="ARBA" id="ARBA00022786"/>
    </source>
</evidence>
<evidence type="ECO:0000256" key="3">
    <source>
        <dbReference type="SAM" id="MobiDB-lite"/>
    </source>
</evidence>
<feature type="compositionally biased region" description="Pro residues" evidence="3">
    <location>
        <begin position="132"/>
        <end position="154"/>
    </location>
</feature>
<sequence>MFSLLIGSPIKNLKPEPDMDTPSRAGEEVDSILNRLRSGRGSRRLEAAREVRRLTRTSSNNRRRLAGAVEPIVAMLRSGSAEDAEAALLALLNLAVKDESNKTKIIDVGALDPLINFLDRQTQSYRRTLLPPSSPSRLPPPTNPPSPLPPRSLV</sequence>
<keyword evidence="1" id="KW-0833">Ubl conjugation pathway</keyword>
<feature type="region of interest" description="Disordered" evidence="3">
    <location>
        <begin position="1"/>
        <end position="25"/>
    </location>
</feature>
<dbReference type="EMBL" id="JANAVB010029890">
    <property type="protein sequence ID" value="KAJ6813973.1"/>
    <property type="molecule type" value="Genomic_DNA"/>
</dbReference>
<dbReference type="InterPro" id="IPR000225">
    <property type="entry name" value="Armadillo"/>
</dbReference>
<dbReference type="PANTHER" id="PTHR23315:SF65">
    <property type="entry name" value="ARM REPEAT SUPERFAMILY PROTEIN"/>
    <property type="match status" value="1"/>
</dbReference>
<dbReference type="PANTHER" id="PTHR23315">
    <property type="entry name" value="U BOX DOMAIN-CONTAINING"/>
    <property type="match status" value="1"/>
</dbReference>
<keyword evidence="5" id="KW-1185">Reference proteome</keyword>
<evidence type="ECO:0000256" key="2">
    <source>
        <dbReference type="PROSITE-ProRule" id="PRU00259"/>
    </source>
</evidence>
<evidence type="ECO:0000313" key="5">
    <source>
        <dbReference type="Proteomes" id="UP001140949"/>
    </source>
</evidence>
<evidence type="ECO:0000313" key="4">
    <source>
        <dbReference type="EMBL" id="KAJ6813973.1"/>
    </source>
</evidence>
<dbReference type="AlphaFoldDB" id="A0AAX6FCR8"/>
<name>A0AAX6FCR8_IRIPA</name>
<organism evidence="4 5">
    <name type="scientific">Iris pallida</name>
    <name type="common">Sweet iris</name>
    <dbReference type="NCBI Taxonomy" id="29817"/>
    <lineage>
        <taxon>Eukaryota</taxon>
        <taxon>Viridiplantae</taxon>
        <taxon>Streptophyta</taxon>
        <taxon>Embryophyta</taxon>
        <taxon>Tracheophyta</taxon>
        <taxon>Spermatophyta</taxon>
        <taxon>Magnoliopsida</taxon>
        <taxon>Liliopsida</taxon>
        <taxon>Asparagales</taxon>
        <taxon>Iridaceae</taxon>
        <taxon>Iridoideae</taxon>
        <taxon>Irideae</taxon>
        <taxon>Iris</taxon>
    </lineage>
</organism>
<reference evidence="4" key="1">
    <citation type="journal article" date="2023" name="GigaByte">
        <title>Genome assembly of the bearded iris, Iris pallida Lam.</title>
        <authorList>
            <person name="Bruccoleri R.E."/>
            <person name="Oakeley E.J."/>
            <person name="Faust A.M.E."/>
            <person name="Altorfer M."/>
            <person name="Dessus-Babus S."/>
            <person name="Burckhardt D."/>
            <person name="Oertli M."/>
            <person name="Naumann U."/>
            <person name="Petersen F."/>
            <person name="Wong J."/>
        </authorList>
    </citation>
    <scope>NUCLEOTIDE SEQUENCE</scope>
    <source>
        <strain evidence="4">GSM-AAB239-AS_SAM_17_03QT</strain>
    </source>
</reference>
<proteinExistence type="predicted"/>